<evidence type="ECO:0000313" key="17">
    <source>
        <dbReference type="Proteomes" id="UP000569951"/>
    </source>
</evidence>
<sequence>MMDSELLPPENLGGPRIDTTNCAREPIHIPGSIQPHGALLVLTAAELRIVQVSANVEHFLGHAPEQVLGRSLADLAAASEVEALARFLAGETLEKNAQYVFCLNFGERRVYDATAHRADALVIVELEEQDAAASSAGFYHSIKNALSELEGAEGVAALLSSAARQVRHLTGFDRVMIYRFAEDDSGEVVAEAQREDLHSFLGHRFPESDIPRQARALYVKNLLRLTADVDAPPSPLVPLLNPVTGAPLNLGGAVLRSTSPMHLQYLRNMEVASSLSVSIVQDGRLWGLISCHHTRAKIVPQAVRAACEFLGRVLALQISAKRAAETFRLRQELQQHNVRIVNAVTGTLTPLEELVRPELNLAAFVRAGGVALRFDGRSVLLGATPDQVRVDALVGWLKSRGELEYHSSSLSRVFPQAAEYARLASGVLGVSVSAGWDEYIVWFRPEVPLEITWGGNPNKPVQVTADGTAQLTPRASFAAYVETVRETALPWHPAEVEEVSALRATLVEAQGARLTLLRELNARLERTNRELERSNAELRRFAFVTAHDLQEPLRVLNNFLGLFSKRYVGRLDADADQLISFAMSEAGRLRSLIRDLYAYTEIGTGPADFSRTVSLEDTLSSVLSALQPRLEETRAVLVRDPLPQVRGNPGRLEQVLHHLLDNALKFSGPLPPRVHVSAEVLGSECRVSVRDQGIGIAPEYFGKIFEVFQRLNRLEDYPGNGIGLAICRKIVEQHGGQVWVESVLGQGSTFCFTVPVERAGGRDAPTV</sequence>
<keyword evidence="17" id="KW-1185">Reference proteome</keyword>
<dbReference type="PROSITE" id="PS50109">
    <property type="entry name" value="HIS_KIN"/>
    <property type="match status" value="1"/>
</dbReference>
<evidence type="ECO:0000256" key="11">
    <source>
        <dbReference type="ARBA" id="ARBA00023170"/>
    </source>
</evidence>
<dbReference type="InterPro" id="IPR005467">
    <property type="entry name" value="His_kinase_dom"/>
</dbReference>
<keyword evidence="6" id="KW-0597">Phosphoprotein</keyword>
<dbReference type="Gene3D" id="3.30.565.10">
    <property type="entry name" value="Histidine kinase-like ATPase, C-terminal domain"/>
    <property type="match status" value="1"/>
</dbReference>
<dbReference type="InterPro" id="IPR036890">
    <property type="entry name" value="HATPase_C_sf"/>
</dbReference>
<dbReference type="InterPro" id="IPR003594">
    <property type="entry name" value="HATPase_dom"/>
</dbReference>
<dbReference type="SMART" id="SM00065">
    <property type="entry name" value="GAF"/>
    <property type="match status" value="1"/>
</dbReference>
<organism evidence="16 17">
    <name type="scientific">Deinobacterium chartae</name>
    <dbReference type="NCBI Taxonomy" id="521158"/>
    <lineage>
        <taxon>Bacteria</taxon>
        <taxon>Thermotogati</taxon>
        <taxon>Deinococcota</taxon>
        <taxon>Deinococci</taxon>
        <taxon>Deinococcales</taxon>
        <taxon>Deinococcaceae</taxon>
        <taxon>Deinobacterium</taxon>
    </lineage>
</organism>
<dbReference type="SMART" id="SM00387">
    <property type="entry name" value="HATPase_c"/>
    <property type="match status" value="1"/>
</dbReference>
<evidence type="ECO:0000256" key="10">
    <source>
        <dbReference type="ARBA" id="ARBA00022991"/>
    </source>
</evidence>
<keyword evidence="11" id="KW-0675">Receptor</keyword>
<evidence type="ECO:0000259" key="13">
    <source>
        <dbReference type="PROSITE" id="PS50046"/>
    </source>
</evidence>
<evidence type="ECO:0000256" key="9">
    <source>
        <dbReference type="ARBA" id="ARBA00022777"/>
    </source>
</evidence>
<evidence type="ECO:0000256" key="7">
    <source>
        <dbReference type="ARBA" id="ARBA00022606"/>
    </source>
</evidence>
<dbReference type="SUPFAM" id="SSF55874">
    <property type="entry name" value="ATPase domain of HSP90 chaperone/DNA topoisomerase II/histidine kinase"/>
    <property type="match status" value="1"/>
</dbReference>
<dbReference type="PROSITE" id="PS50112">
    <property type="entry name" value="PAS"/>
    <property type="match status" value="1"/>
</dbReference>
<dbReference type="InterPro" id="IPR052162">
    <property type="entry name" value="Sensor_kinase/Photoreceptor"/>
</dbReference>
<evidence type="ECO:0000256" key="6">
    <source>
        <dbReference type="ARBA" id="ARBA00022553"/>
    </source>
</evidence>
<dbReference type="AlphaFoldDB" id="A0A841HYA5"/>
<evidence type="ECO:0000259" key="15">
    <source>
        <dbReference type="PROSITE" id="PS50112"/>
    </source>
</evidence>
<comment type="catalytic activity">
    <reaction evidence="1">
        <text>ATP + protein L-histidine = ADP + protein N-phospho-L-histidine.</text>
        <dbReference type="EC" id="2.7.13.3"/>
    </reaction>
</comment>
<evidence type="ECO:0000256" key="2">
    <source>
        <dbReference type="ARBA" id="ARBA00006402"/>
    </source>
</evidence>
<evidence type="ECO:0000313" key="16">
    <source>
        <dbReference type="EMBL" id="MBB6097634.1"/>
    </source>
</evidence>
<comment type="caution">
    <text evidence="16">The sequence shown here is derived from an EMBL/GenBank/DDBJ whole genome shotgun (WGS) entry which is preliminary data.</text>
</comment>
<feature type="domain" description="Phytochrome chromophore attachment site" evidence="13">
    <location>
        <begin position="154"/>
        <end position="312"/>
    </location>
</feature>
<evidence type="ECO:0000256" key="1">
    <source>
        <dbReference type="ARBA" id="ARBA00000085"/>
    </source>
</evidence>
<dbReference type="Pfam" id="PF01590">
    <property type="entry name" value="GAF"/>
    <property type="match status" value="1"/>
</dbReference>
<dbReference type="InterPro" id="IPR035965">
    <property type="entry name" value="PAS-like_dom_sf"/>
</dbReference>
<dbReference type="PANTHER" id="PTHR43304">
    <property type="entry name" value="PHYTOCHROME-LIKE PROTEIN CPH1"/>
    <property type="match status" value="1"/>
</dbReference>
<keyword evidence="12" id="KW-0175">Coiled coil</keyword>
<dbReference type="GO" id="GO:0000155">
    <property type="term" value="F:phosphorelay sensor kinase activity"/>
    <property type="evidence" value="ECO:0007669"/>
    <property type="project" value="InterPro"/>
</dbReference>
<dbReference type="GO" id="GO:0006355">
    <property type="term" value="P:regulation of DNA-templated transcription"/>
    <property type="evidence" value="ECO:0007669"/>
    <property type="project" value="InterPro"/>
</dbReference>
<evidence type="ECO:0000256" key="3">
    <source>
        <dbReference type="ARBA" id="ARBA00011738"/>
    </source>
</evidence>
<evidence type="ECO:0000256" key="12">
    <source>
        <dbReference type="SAM" id="Coils"/>
    </source>
</evidence>
<dbReference type="SUPFAM" id="SSF55785">
    <property type="entry name" value="PYP-like sensor domain (PAS domain)"/>
    <property type="match status" value="1"/>
</dbReference>
<dbReference type="Gene3D" id="3.30.450.20">
    <property type="entry name" value="PAS domain"/>
    <property type="match status" value="1"/>
</dbReference>
<dbReference type="Gene3D" id="1.10.287.130">
    <property type="match status" value="1"/>
</dbReference>
<dbReference type="InterPro" id="IPR000014">
    <property type="entry name" value="PAS"/>
</dbReference>
<dbReference type="InterPro" id="IPR013515">
    <property type="entry name" value="Phytochrome_cen-reg"/>
</dbReference>
<dbReference type="EC" id="2.7.13.3" evidence="4"/>
<dbReference type="EMBL" id="JACHHG010000003">
    <property type="protein sequence ID" value="MBB6097634.1"/>
    <property type="molecule type" value="Genomic_DNA"/>
</dbReference>
<dbReference type="GO" id="GO:0009584">
    <property type="term" value="P:detection of visible light"/>
    <property type="evidence" value="ECO:0007669"/>
    <property type="project" value="InterPro"/>
</dbReference>
<dbReference type="PROSITE" id="PS50046">
    <property type="entry name" value="PHYTOCHROME_2"/>
    <property type="match status" value="1"/>
</dbReference>
<dbReference type="SUPFAM" id="SSF47384">
    <property type="entry name" value="Homodimeric domain of signal transducing histidine kinase"/>
    <property type="match status" value="1"/>
</dbReference>
<dbReference type="InterPro" id="IPR003661">
    <property type="entry name" value="HisK_dim/P_dom"/>
</dbReference>
<dbReference type="Gene3D" id="3.30.450.270">
    <property type="match status" value="1"/>
</dbReference>
<keyword evidence="5" id="KW-0600">Photoreceptor protein</keyword>
<keyword evidence="10" id="KW-0157">Chromophore</keyword>
<keyword evidence="8" id="KW-0808">Transferase</keyword>
<dbReference type="InterPro" id="IPR029016">
    <property type="entry name" value="GAF-like_dom_sf"/>
</dbReference>
<dbReference type="InterPro" id="IPR043150">
    <property type="entry name" value="Phytochrome_PHY_sf"/>
</dbReference>
<evidence type="ECO:0000256" key="4">
    <source>
        <dbReference type="ARBA" id="ARBA00012438"/>
    </source>
</evidence>
<proteinExistence type="inferred from homology"/>
<dbReference type="CDD" id="cd00082">
    <property type="entry name" value="HisKA"/>
    <property type="match status" value="1"/>
</dbReference>
<dbReference type="GO" id="GO:0009881">
    <property type="term" value="F:photoreceptor activity"/>
    <property type="evidence" value="ECO:0007669"/>
    <property type="project" value="UniProtKB-KW"/>
</dbReference>
<dbReference type="InterPro" id="IPR016132">
    <property type="entry name" value="Phyto_chromo_attachment"/>
</dbReference>
<dbReference type="InterPro" id="IPR036097">
    <property type="entry name" value="HisK_dim/P_sf"/>
</dbReference>
<comment type="subunit">
    <text evidence="3">Homodimer.</text>
</comment>
<feature type="coiled-coil region" evidence="12">
    <location>
        <begin position="514"/>
        <end position="541"/>
    </location>
</feature>
<dbReference type="RefSeq" id="WP_183985269.1">
    <property type="nucleotide sequence ID" value="NZ_JACHHG010000003.1"/>
</dbReference>
<dbReference type="Gene3D" id="3.30.450.40">
    <property type="match status" value="1"/>
</dbReference>
<dbReference type="Pfam" id="PF00360">
    <property type="entry name" value="PHY"/>
    <property type="match status" value="1"/>
</dbReference>
<dbReference type="InterPro" id="IPR001294">
    <property type="entry name" value="Phytochrome"/>
</dbReference>
<dbReference type="Pfam" id="PF02518">
    <property type="entry name" value="HATPase_c"/>
    <property type="match status" value="1"/>
</dbReference>
<keyword evidence="7" id="KW-0716">Sensory transduction</keyword>
<gene>
    <name evidence="16" type="ORF">HNR42_001051</name>
</gene>
<evidence type="ECO:0000256" key="5">
    <source>
        <dbReference type="ARBA" id="ARBA00022543"/>
    </source>
</evidence>
<accession>A0A841HYA5</accession>
<dbReference type="PRINTS" id="PR01033">
    <property type="entry name" value="PHYTOCHROME"/>
</dbReference>
<dbReference type="Pfam" id="PF08446">
    <property type="entry name" value="PAS_2"/>
    <property type="match status" value="1"/>
</dbReference>
<dbReference type="InterPro" id="IPR003018">
    <property type="entry name" value="GAF"/>
</dbReference>
<dbReference type="SMART" id="SM00388">
    <property type="entry name" value="HisKA"/>
    <property type="match status" value="1"/>
</dbReference>
<reference evidence="16 17" key="1">
    <citation type="submission" date="2020-08" db="EMBL/GenBank/DDBJ databases">
        <title>Genomic Encyclopedia of Type Strains, Phase IV (KMG-IV): sequencing the most valuable type-strain genomes for metagenomic binning, comparative biology and taxonomic classification.</title>
        <authorList>
            <person name="Goeker M."/>
        </authorList>
    </citation>
    <scope>NUCLEOTIDE SEQUENCE [LARGE SCALE GENOMIC DNA]</scope>
    <source>
        <strain evidence="16 17">DSM 21458</strain>
    </source>
</reference>
<name>A0A841HYA5_9DEIO</name>
<evidence type="ECO:0000259" key="14">
    <source>
        <dbReference type="PROSITE" id="PS50109"/>
    </source>
</evidence>
<dbReference type="FunFam" id="3.30.565.10:FF:000006">
    <property type="entry name" value="Sensor histidine kinase WalK"/>
    <property type="match status" value="1"/>
</dbReference>
<dbReference type="InterPro" id="IPR013654">
    <property type="entry name" value="PAS_2"/>
</dbReference>
<comment type="similarity">
    <text evidence="2">In the N-terminal section; belongs to the phytochrome family.</text>
</comment>
<dbReference type="SUPFAM" id="SSF55781">
    <property type="entry name" value="GAF domain-like"/>
    <property type="match status" value="2"/>
</dbReference>
<evidence type="ECO:0000256" key="8">
    <source>
        <dbReference type="ARBA" id="ARBA00022679"/>
    </source>
</evidence>
<protein>
    <recommendedName>
        <fullName evidence="4">histidine kinase</fullName>
        <ecNumber evidence="4">2.7.13.3</ecNumber>
    </recommendedName>
</protein>
<dbReference type="PANTHER" id="PTHR43304:SF1">
    <property type="entry name" value="PAC DOMAIN-CONTAINING PROTEIN"/>
    <property type="match status" value="1"/>
</dbReference>
<keyword evidence="9 16" id="KW-0418">Kinase</keyword>
<feature type="domain" description="PAS" evidence="15">
    <location>
        <begin position="48"/>
        <end position="96"/>
    </location>
</feature>
<feature type="domain" description="Histidine kinase" evidence="14">
    <location>
        <begin position="544"/>
        <end position="758"/>
    </location>
</feature>
<dbReference type="Proteomes" id="UP000569951">
    <property type="component" value="Unassembled WGS sequence"/>
</dbReference>